<dbReference type="AlphaFoldDB" id="A0A916QK92"/>
<dbReference type="PANTHER" id="PTHR15020:SF50">
    <property type="entry name" value="UPF0659 PROTEIN YMR090W"/>
    <property type="match status" value="1"/>
</dbReference>
<sequence length="211" mass="23584">MKVAVIGANGQVARIVERFLIADKDIDPVLFLRKSDRLTDLQNDAQIIEGDARNVKELTEAIKGCELVYANLNGSGQSGVAAKALVDAMHAAGVKRLIWVSTIGIYNEVPGKFGEWNNRMLNDYLPLYHEASDIIENSDLEYTIVRPSWMTDKNEVDYEKFAKGQEFTDTEVSRKSVAAYIFHIIRNPQEDKFQSIGLGKPGTAGDKPSWY</sequence>
<comment type="caution">
    <text evidence="2">The sequence shown here is derived from an EMBL/GenBank/DDBJ whole genome shotgun (WGS) entry which is preliminary data.</text>
</comment>
<reference evidence="2" key="1">
    <citation type="submission" date="2020-08" db="EMBL/GenBank/DDBJ databases">
        <title>Taxonomic study for Lactobacillus species isolated from hardwood bark.</title>
        <authorList>
            <person name="Tohno M."/>
            <person name="Tanizawa Y."/>
        </authorList>
    </citation>
    <scope>NUCLEOTIDE SEQUENCE</scope>
    <source>
        <strain evidence="2">B40</strain>
    </source>
</reference>
<dbReference type="SUPFAM" id="SSF51735">
    <property type="entry name" value="NAD(P)-binding Rossmann-fold domains"/>
    <property type="match status" value="1"/>
</dbReference>
<dbReference type="Pfam" id="PF13460">
    <property type="entry name" value="NAD_binding_10"/>
    <property type="match status" value="1"/>
</dbReference>
<evidence type="ECO:0000313" key="2">
    <source>
        <dbReference type="EMBL" id="GFZ26811.1"/>
    </source>
</evidence>
<proteinExistence type="predicted"/>
<evidence type="ECO:0000259" key="1">
    <source>
        <dbReference type="Pfam" id="PF13460"/>
    </source>
</evidence>
<keyword evidence="3" id="KW-1185">Reference proteome</keyword>
<dbReference type="EMBL" id="BMAY01000004">
    <property type="protein sequence ID" value="GFZ26811.1"/>
    <property type="molecule type" value="Genomic_DNA"/>
</dbReference>
<organism evidence="2 3">
    <name type="scientific">Lactobacillus corticis</name>
    <dbReference type="NCBI Taxonomy" id="2201249"/>
    <lineage>
        <taxon>Bacteria</taxon>
        <taxon>Bacillati</taxon>
        <taxon>Bacillota</taxon>
        <taxon>Bacilli</taxon>
        <taxon>Lactobacillales</taxon>
        <taxon>Lactobacillaceae</taxon>
        <taxon>Lactobacillus</taxon>
    </lineage>
</organism>
<dbReference type="PANTHER" id="PTHR15020">
    <property type="entry name" value="FLAVIN REDUCTASE-RELATED"/>
    <property type="match status" value="1"/>
</dbReference>
<name>A0A916QK92_9LACO</name>
<evidence type="ECO:0000313" key="3">
    <source>
        <dbReference type="Proteomes" id="UP000677218"/>
    </source>
</evidence>
<dbReference type="RefSeq" id="WP_212780506.1">
    <property type="nucleotide sequence ID" value="NZ_BMAY01000004.1"/>
</dbReference>
<dbReference type="Proteomes" id="UP000677218">
    <property type="component" value="Unassembled WGS sequence"/>
</dbReference>
<accession>A0A916QK92</accession>
<gene>
    <name evidence="2" type="ORF">LCB40_06910</name>
</gene>
<dbReference type="InterPro" id="IPR016040">
    <property type="entry name" value="NAD(P)-bd_dom"/>
</dbReference>
<protein>
    <submittedName>
        <fullName evidence="2">NAD-dependent dehydratase</fullName>
    </submittedName>
</protein>
<dbReference type="InterPro" id="IPR036291">
    <property type="entry name" value="NAD(P)-bd_dom_sf"/>
</dbReference>
<feature type="domain" description="NAD(P)-binding" evidence="1">
    <location>
        <begin position="7"/>
        <end position="188"/>
    </location>
</feature>
<dbReference type="Gene3D" id="3.40.50.720">
    <property type="entry name" value="NAD(P)-binding Rossmann-like Domain"/>
    <property type="match status" value="1"/>
</dbReference>